<dbReference type="Proteomes" id="UP000583929">
    <property type="component" value="Unassembled WGS sequence"/>
</dbReference>
<organism evidence="1 2">
    <name type="scientific">Cannabis sativa</name>
    <name type="common">Hemp</name>
    <name type="synonym">Marijuana</name>
    <dbReference type="NCBI Taxonomy" id="3483"/>
    <lineage>
        <taxon>Eukaryota</taxon>
        <taxon>Viridiplantae</taxon>
        <taxon>Streptophyta</taxon>
        <taxon>Embryophyta</taxon>
        <taxon>Tracheophyta</taxon>
        <taxon>Spermatophyta</taxon>
        <taxon>Magnoliopsida</taxon>
        <taxon>eudicotyledons</taxon>
        <taxon>Gunneridae</taxon>
        <taxon>Pentapetalae</taxon>
        <taxon>rosids</taxon>
        <taxon>fabids</taxon>
        <taxon>Rosales</taxon>
        <taxon>Cannabaceae</taxon>
        <taxon>Cannabis</taxon>
    </lineage>
</organism>
<protein>
    <recommendedName>
        <fullName evidence="3">Reverse transcriptase zinc-binding domain-containing protein</fullName>
    </recommendedName>
</protein>
<dbReference type="EMBL" id="JAATIQ010000036">
    <property type="protein sequence ID" value="KAF4396465.1"/>
    <property type="molecule type" value="Genomic_DNA"/>
</dbReference>
<gene>
    <name evidence="1" type="ORF">G4B88_019265</name>
</gene>
<accession>A0A7J6HN81</accession>
<name>A0A7J6HN81_CANSA</name>
<proteinExistence type="predicted"/>
<evidence type="ECO:0008006" key="3">
    <source>
        <dbReference type="Google" id="ProtNLM"/>
    </source>
</evidence>
<keyword evidence="2" id="KW-1185">Reference proteome</keyword>
<reference evidence="1 2" key="1">
    <citation type="journal article" date="2020" name="bioRxiv">
        <title>Sequence and annotation of 42 cannabis genomes reveals extensive copy number variation in cannabinoid synthesis and pathogen resistance genes.</title>
        <authorList>
            <person name="Mckernan K.J."/>
            <person name="Helbert Y."/>
            <person name="Kane L.T."/>
            <person name="Ebling H."/>
            <person name="Zhang L."/>
            <person name="Liu B."/>
            <person name="Eaton Z."/>
            <person name="Mclaughlin S."/>
            <person name="Kingan S."/>
            <person name="Baybayan P."/>
            <person name="Concepcion G."/>
            <person name="Jordan M."/>
            <person name="Riva A."/>
            <person name="Barbazuk W."/>
            <person name="Harkins T."/>
        </authorList>
    </citation>
    <scope>NUCLEOTIDE SEQUENCE [LARGE SCALE GENOMIC DNA]</scope>
    <source>
        <strain evidence="2">cv. Jamaican Lion 4</strain>
        <tissue evidence="1">Leaf</tissue>
    </source>
</reference>
<evidence type="ECO:0000313" key="1">
    <source>
        <dbReference type="EMBL" id="KAF4396465.1"/>
    </source>
</evidence>
<sequence length="128" mass="15502">MENTQLEMDIRWLLKQETEGRILYEGIPLKVKNFIWKLSHDWLPSRKLLQKCKIHVGKNYRCGVDENLKNLYYAIWGCRESKKIWKEVGLEEFITREREEDAMGFLMRVAEKVEKEKFDFLMTLTWQA</sequence>
<comment type="caution">
    <text evidence="1">The sequence shown here is derived from an EMBL/GenBank/DDBJ whole genome shotgun (WGS) entry which is preliminary data.</text>
</comment>
<dbReference type="AlphaFoldDB" id="A0A7J6HN81"/>
<evidence type="ECO:0000313" key="2">
    <source>
        <dbReference type="Proteomes" id="UP000583929"/>
    </source>
</evidence>